<protein>
    <submittedName>
        <fullName evidence="1">Bifunctional adenosylcobinamide kinase/adenosylcobinamide-phosphate guanylyltransferase</fullName>
    </submittedName>
</protein>
<keyword evidence="2" id="KW-1185">Reference proteome</keyword>
<name>A0ABS7AKP9_9CLOT</name>
<keyword evidence="1" id="KW-0548">Nucleotidyltransferase</keyword>
<dbReference type="InterPro" id="IPR027417">
    <property type="entry name" value="P-loop_NTPase"/>
</dbReference>
<dbReference type="Gene3D" id="3.40.50.300">
    <property type="entry name" value="P-loop containing nucleotide triphosphate hydrolases"/>
    <property type="match status" value="1"/>
</dbReference>
<keyword evidence="1" id="KW-0808">Transferase</keyword>
<organism evidence="1 2">
    <name type="scientific">Clostridium weizhouense</name>
    <dbReference type="NCBI Taxonomy" id="2859781"/>
    <lineage>
        <taxon>Bacteria</taxon>
        <taxon>Bacillati</taxon>
        <taxon>Bacillota</taxon>
        <taxon>Clostridia</taxon>
        <taxon>Eubacteriales</taxon>
        <taxon>Clostridiaceae</taxon>
        <taxon>Clostridium</taxon>
    </lineage>
</organism>
<dbReference type="SUPFAM" id="SSF52540">
    <property type="entry name" value="P-loop containing nucleoside triphosphate hydrolases"/>
    <property type="match status" value="1"/>
</dbReference>
<comment type="caution">
    <text evidence="1">The sequence shown here is derived from an EMBL/GenBank/DDBJ whole genome shotgun (WGS) entry which is preliminary data.</text>
</comment>
<dbReference type="Proteomes" id="UP001519921">
    <property type="component" value="Unassembled WGS sequence"/>
</dbReference>
<dbReference type="GO" id="GO:0016779">
    <property type="term" value="F:nucleotidyltransferase activity"/>
    <property type="evidence" value="ECO:0007669"/>
    <property type="project" value="UniProtKB-KW"/>
</dbReference>
<dbReference type="Pfam" id="PF02283">
    <property type="entry name" value="CobU"/>
    <property type="match status" value="1"/>
</dbReference>
<evidence type="ECO:0000313" key="1">
    <source>
        <dbReference type="EMBL" id="MBW6409212.1"/>
    </source>
</evidence>
<gene>
    <name evidence="1" type="ORF">KYD98_03835</name>
</gene>
<dbReference type="GO" id="GO:0016301">
    <property type="term" value="F:kinase activity"/>
    <property type="evidence" value="ECO:0007669"/>
    <property type="project" value="UniProtKB-KW"/>
</dbReference>
<proteinExistence type="predicted"/>
<dbReference type="InterPro" id="IPR003203">
    <property type="entry name" value="CobU/CobP"/>
</dbReference>
<keyword evidence="1" id="KW-0418">Kinase</keyword>
<accession>A0ABS7AKP9</accession>
<reference evidence="1 2" key="1">
    <citation type="submission" date="2021-07" db="EMBL/GenBank/DDBJ databases">
        <title>Clostridium weizhouense sp. nov., an anaerobic bacterium isolated from activated sludge of Petroleum wastewater.</title>
        <authorList>
            <person name="Li Q."/>
        </authorList>
    </citation>
    <scope>NUCLEOTIDE SEQUENCE [LARGE SCALE GENOMIC DNA]</scope>
    <source>
        <strain evidence="1 2">YB-6</strain>
    </source>
</reference>
<evidence type="ECO:0000313" key="2">
    <source>
        <dbReference type="Proteomes" id="UP001519921"/>
    </source>
</evidence>
<dbReference type="RefSeq" id="WP_219778262.1">
    <property type="nucleotide sequence ID" value="NZ_JAHXPT010000002.1"/>
</dbReference>
<dbReference type="EMBL" id="JAHXPT010000002">
    <property type="protein sequence ID" value="MBW6409212.1"/>
    <property type="molecule type" value="Genomic_DNA"/>
</dbReference>
<sequence>MILVFGGAYNGKIDFVKSKYNLQEEDLFFCNDSNLDFSYKCIVGLHVFIRECVLKKIDALEIIKENLSYLKDKTIICDEIGSGIVPLTQEDRIWREECGKVLQFLSKEAKKVSRIFFGIEEVLKDERN</sequence>